<dbReference type="RefSeq" id="WP_153532789.1">
    <property type="nucleotide sequence ID" value="NZ_WEGH01000002.1"/>
</dbReference>
<proteinExistence type="predicted"/>
<keyword evidence="1" id="KW-1133">Transmembrane helix</keyword>
<comment type="caution">
    <text evidence="2">The sequence shown here is derived from an EMBL/GenBank/DDBJ whole genome shotgun (WGS) entry which is preliminary data.</text>
</comment>
<organism evidence="2 3">
    <name type="scientific">Actinomadura macrotermitis</name>
    <dbReference type="NCBI Taxonomy" id="2585200"/>
    <lineage>
        <taxon>Bacteria</taxon>
        <taxon>Bacillati</taxon>
        <taxon>Actinomycetota</taxon>
        <taxon>Actinomycetes</taxon>
        <taxon>Streptosporangiales</taxon>
        <taxon>Thermomonosporaceae</taxon>
        <taxon>Actinomadura</taxon>
    </lineage>
</organism>
<accession>A0A7K0BV86</accession>
<sequence length="223" mass="24449">MPKALAKIRPLVPLLLDVAVPLALYFALKRLGANDFWALTVAGVSTGAAALVNTVRHRRLDFIGVLVMLELALSVALLFLTGDARVAAAKPAFYTAFTGVFFLVTCFVGRPVVYQAATPMATKGVRAREIAYDRAWLESAEFRLRQRLMTAMFAVVLLAESALRVVIVYSYTREQIERSFVISQLPGIVLIVFVLGYFRLNVPALSRIVDGIQEQVEAGASQT</sequence>
<evidence type="ECO:0008006" key="4">
    <source>
        <dbReference type="Google" id="ProtNLM"/>
    </source>
</evidence>
<feature type="transmembrane region" description="Helical" evidence="1">
    <location>
        <begin position="181"/>
        <end position="198"/>
    </location>
</feature>
<gene>
    <name evidence="2" type="ORF">ACRB68_26400</name>
</gene>
<dbReference type="NCBIfam" id="NF041646">
    <property type="entry name" value="VC0807_fam"/>
    <property type="match status" value="1"/>
</dbReference>
<keyword evidence="3" id="KW-1185">Reference proteome</keyword>
<protein>
    <recommendedName>
        <fullName evidence="4">Intracellular septation protein A</fullName>
    </recommendedName>
</protein>
<keyword evidence="1" id="KW-0472">Membrane</keyword>
<dbReference type="AlphaFoldDB" id="A0A7K0BV86"/>
<feature type="transmembrane region" description="Helical" evidence="1">
    <location>
        <begin position="92"/>
        <end position="113"/>
    </location>
</feature>
<evidence type="ECO:0000313" key="3">
    <source>
        <dbReference type="Proteomes" id="UP000487268"/>
    </source>
</evidence>
<evidence type="ECO:0000313" key="2">
    <source>
        <dbReference type="EMBL" id="MQY04584.1"/>
    </source>
</evidence>
<feature type="transmembrane region" description="Helical" evidence="1">
    <location>
        <begin position="148"/>
        <end position="169"/>
    </location>
</feature>
<feature type="transmembrane region" description="Helical" evidence="1">
    <location>
        <begin position="12"/>
        <end position="30"/>
    </location>
</feature>
<dbReference type="EMBL" id="WEGH01000002">
    <property type="protein sequence ID" value="MQY04584.1"/>
    <property type="molecule type" value="Genomic_DNA"/>
</dbReference>
<evidence type="ECO:0000256" key="1">
    <source>
        <dbReference type="SAM" id="Phobius"/>
    </source>
</evidence>
<reference evidence="2 3" key="1">
    <citation type="submission" date="2019-10" db="EMBL/GenBank/DDBJ databases">
        <title>Actinomadura rubteroloni sp. nov. and Actinomadura macrotermitis sp. nov., isolated from the gut of fungus growing-termite Macrotermes natalensis.</title>
        <authorList>
            <person name="Benndorf R."/>
            <person name="Martin K."/>
            <person name="Kuefner M."/>
            <person name="De Beer W."/>
            <person name="Kaster A.-K."/>
            <person name="Vollmers J."/>
            <person name="Poulsen M."/>
            <person name="Beemelmanns C."/>
        </authorList>
    </citation>
    <scope>NUCLEOTIDE SEQUENCE [LARGE SCALE GENOMIC DNA]</scope>
    <source>
        <strain evidence="2 3">RB68</strain>
    </source>
</reference>
<feature type="transmembrane region" description="Helical" evidence="1">
    <location>
        <begin position="36"/>
        <end position="55"/>
    </location>
</feature>
<feature type="transmembrane region" description="Helical" evidence="1">
    <location>
        <begin position="62"/>
        <end position="80"/>
    </location>
</feature>
<keyword evidence="1" id="KW-0812">Transmembrane</keyword>
<dbReference type="OrthoDB" id="3291580at2"/>
<dbReference type="Proteomes" id="UP000487268">
    <property type="component" value="Unassembled WGS sequence"/>
</dbReference>
<name>A0A7K0BV86_9ACTN</name>